<evidence type="ECO:0000313" key="2">
    <source>
        <dbReference type="Proteomes" id="UP000809621"/>
    </source>
</evidence>
<name>A0ABS2HR14_9VIBR</name>
<accession>A0ABS2HR14</accession>
<dbReference type="RefSeq" id="WP_084886721.1">
    <property type="nucleotide sequence ID" value="NZ_JAFEUM010000010.1"/>
</dbReference>
<proteinExistence type="predicted"/>
<protein>
    <recommendedName>
        <fullName evidence="3">Lysyl-tRNA synthetase</fullName>
    </recommendedName>
</protein>
<gene>
    <name evidence="1" type="ORF">JQC93_18245</name>
</gene>
<sequence length="103" mass="11839">MRKQQLEHWVHADKQADHAIPKIFVISCADSTSYQLAVEFKHKLEPIVIEGQPIKYASIDQVKDELARLGVDSAYLRLHNAYDECGPDPVQMYHDIELSIIKH</sequence>
<dbReference type="EMBL" id="JAFEUM010000010">
    <property type="protein sequence ID" value="MBM7038326.1"/>
    <property type="molecule type" value="Genomic_DNA"/>
</dbReference>
<reference evidence="1 2" key="1">
    <citation type="submission" date="2021-02" db="EMBL/GenBank/DDBJ databases">
        <authorList>
            <person name="Park J.-S."/>
        </authorList>
    </citation>
    <scope>NUCLEOTIDE SEQUENCE [LARGE SCALE GENOMIC DNA]</scope>
    <source>
        <strain evidence="1 2">188UL20-2</strain>
    </source>
</reference>
<dbReference type="Pfam" id="PF20090">
    <property type="entry name" value="DUF6482"/>
    <property type="match status" value="1"/>
</dbReference>
<evidence type="ECO:0008006" key="3">
    <source>
        <dbReference type="Google" id="ProtNLM"/>
    </source>
</evidence>
<evidence type="ECO:0000313" key="1">
    <source>
        <dbReference type="EMBL" id="MBM7038326.1"/>
    </source>
</evidence>
<keyword evidence="2" id="KW-1185">Reference proteome</keyword>
<organism evidence="1 2">
    <name type="scientific">Vibrio ulleungensis</name>
    <dbReference type="NCBI Taxonomy" id="2807619"/>
    <lineage>
        <taxon>Bacteria</taxon>
        <taxon>Pseudomonadati</taxon>
        <taxon>Pseudomonadota</taxon>
        <taxon>Gammaproteobacteria</taxon>
        <taxon>Vibrionales</taxon>
        <taxon>Vibrionaceae</taxon>
        <taxon>Vibrio</taxon>
    </lineage>
</organism>
<dbReference type="Proteomes" id="UP000809621">
    <property type="component" value="Unassembled WGS sequence"/>
</dbReference>
<dbReference type="InterPro" id="IPR045508">
    <property type="entry name" value="DUF6482"/>
</dbReference>
<comment type="caution">
    <text evidence="1">The sequence shown here is derived from an EMBL/GenBank/DDBJ whole genome shotgun (WGS) entry which is preliminary data.</text>
</comment>